<reference evidence="9" key="1">
    <citation type="submission" date="2017-09" db="EMBL/GenBank/DDBJ databases">
        <title>Depth-based differentiation of microbial function through sediment-hosted aquifers and enrichment of novel symbionts in the deep terrestrial subsurface.</title>
        <authorList>
            <person name="Probst A.J."/>
            <person name="Ladd B."/>
            <person name="Jarett J.K."/>
            <person name="Geller-Mcgrath D.E."/>
            <person name="Sieber C.M.K."/>
            <person name="Emerson J.B."/>
            <person name="Anantharaman K."/>
            <person name="Thomas B.C."/>
            <person name="Malmstrom R."/>
            <person name="Stieglmeier M."/>
            <person name="Klingl A."/>
            <person name="Woyke T."/>
            <person name="Ryan C.M."/>
            <person name="Banfield J.F."/>
        </authorList>
    </citation>
    <scope>NUCLEOTIDE SEQUENCE [LARGE SCALE GENOMIC DNA]</scope>
</reference>
<proteinExistence type="inferred from homology"/>
<evidence type="ECO:0000256" key="4">
    <source>
        <dbReference type="ARBA" id="ARBA00022692"/>
    </source>
</evidence>
<evidence type="ECO:0000256" key="7">
    <source>
        <dbReference type="SAM" id="Phobius"/>
    </source>
</evidence>
<dbReference type="Pfam" id="PF07681">
    <property type="entry name" value="DoxX"/>
    <property type="match status" value="1"/>
</dbReference>
<evidence type="ECO:0000256" key="1">
    <source>
        <dbReference type="ARBA" id="ARBA00004651"/>
    </source>
</evidence>
<dbReference type="PANTHER" id="PTHR33452">
    <property type="entry name" value="OXIDOREDUCTASE CATD-RELATED"/>
    <property type="match status" value="1"/>
</dbReference>
<evidence type="ECO:0000256" key="5">
    <source>
        <dbReference type="ARBA" id="ARBA00022989"/>
    </source>
</evidence>
<evidence type="ECO:0000313" key="9">
    <source>
        <dbReference type="Proteomes" id="UP000229362"/>
    </source>
</evidence>
<keyword evidence="5 7" id="KW-1133">Transmembrane helix</keyword>
<name>A0A2M6W1B1_9BACT</name>
<accession>A0A2M6W1B1</accession>
<keyword evidence="3" id="KW-1003">Cell membrane</keyword>
<feature type="transmembrane region" description="Helical" evidence="7">
    <location>
        <begin position="76"/>
        <end position="97"/>
    </location>
</feature>
<evidence type="ECO:0000256" key="6">
    <source>
        <dbReference type="ARBA" id="ARBA00023136"/>
    </source>
</evidence>
<protein>
    <submittedName>
        <fullName evidence="8">LysR family transcriptional regulator</fullName>
    </submittedName>
</protein>
<feature type="transmembrane region" description="Helical" evidence="7">
    <location>
        <begin position="18"/>
        <end position="42"/>
    </location>
</feature>
<dbReference type="GO" id="GO:0005886">
    <property type="term" value="C:plasma membrane"/>
    <property type="evidence" value="ECO:0007669"/>
    <property type="project" value="UniProtKB-SubCell"/>
</dbReference>
<evidence type="ECO:0000256" key="2">
    <source>
        <dbReference type="ARBA" id="ARBA00006679"/>
    </source>
</evidence>
<comment type="subcellular location">
    <subcellularLocation>
        <location evidence="1">Cell membrane</location>
        <topology evidence="1">Multi-pass membrane protein</topology>
    </subcellularLocation>
</comment>
<dbReference type="AlphaFoldDB" id="A0A2M6W1B1"/>
<dbReference type="EMBL" id="PFBZ01000101">
    <property type="protein sequence ID" value="PIT86589.1"/>
    <property type="molecule type" value="Genomic_DNA"/>
</dbReference>
<evidence type="ECO:0000313" key="8">
    <source>
        <dbReference type="EMBL" id="PIT86589.1"/>
    </source>
</evidence>
<gene>
    <name evidence="8" type="ORF">COU33_02320</name>
</gene>
<feature type="transmembrane region" description="Helical" evidence="7">
    <location>
        <begin position="109"/>
        <end position="128"/>
    </location>
</feature>
<sequence length="158" mass="16210">MHSHHGGLNTYGPLVARILLAALFIVSGVGKIFGFAGTAGYIASVGLPAGNLLAVIAIIVEVGGGILLLIGWQGRLAAWILAGYSLLTAAIFHNNIADQTQLISALKNISIAGGMLMVALYGTGPFSVSCKCNGKYCLDCKSCSTCKDGTCAVHANKT</sequence>
<comment type="similarity">
    <text evidence="2">Belongs to the DoxX family.</text>
</comment>
<feature type="transmembrane region" description="Helical" evidence="7">
    <location>
        <begin position="49"/>
        <end position="70"/>
    </location>
</feature>
<evidence type="ECO:0000256" key="3">
    <source>
        <dbReference type="ARBA" id="ARBA00022475"/>
    </source>
</evidence>
<dbReference type="Proteomes" id="UP000229362">
    <property type="component" value="Unassembled WGS sequence"/>
</dbReference>
<organism evidence="8 9">
    <name type="scientific">Candidatus Magasanikbacteria bacterium CG10_big_fil_rev_8_21_14_0_10_43_6</name>
    <dbReference type="NCBI Taxonomy" id="1974650"/>
    <lineage>
        <taxon>Bacteria</taxon>
        <taxon>Candidatus Magasanikiibacteriota</taxon>
    </lineage>
</organism>
<dbReference type="PANTHER" id="PTHR33452:SF1">
    <property type="entry name" value="INNER MEMBRANE PROTEIN YPHA-RELATED"/>
    <property type="match status" value="1"/>
</dbReference>
<dbReference type="InterPro" id="IPR032808">
    <property type="entry name" value="DoxX"/>
</dbReference>
<keyword evidence="6 7" id="KW-0472">Membrane</keyword>
<comment type="caution">
    <text evidence="8">The sequence shown here is derived from an EMBL/GenBank/DDBJ whole genome shotgun (WGS) entry which is preliminary data.</text>
</comment>
<keyword evidence="4 7" id="KW-0812">Transmembrane</keyword>
<dbReference type="InterPro" id="IPR051907">
    <property type="entry name" value="DoxX-like_oxidoreductase"/>
</dbReference>